<evidence type="ECO:0000313" key="11">
    <source>
        <dbReference type="EMBL" id="MCR2807844.1"/>
    </source>
</evidence>
<evidence type="ECO:0000256" key="2">
    <source>
        <dbReference type="ARBA" id="ARBA00008914"/>
    </source>
</evidence>
<comment type="caution">
    <text evidence="11">The sequence shown here is derived from an EMBL/GenBank/DDBJ whole genome shotgun (WGS) entry which is preliminary data.</text>
</comment>
<evidence type="ECO:0000256" key="6">
    <source>
        <dbReference type="ARBA" id="ARBA00023136"/>
    </source>
</evidence>
<keyword evidence="6 7" id="KW-0472">Membrane</keyword>
<keyword evidence="5 9" id="KW-1133">Transmembrane helix</keyword>
<dbReference type="GO" id="GO:0005886">
    <property type="term" value="C:plasma membrane"/>
    <property type="evidence" value="ECO:0007669"/>
    <property type="project" value="UniProtKB-SubCell"/>
</dbReference>
<reference evidence="11" key="1">
    <citation type="submission" date="2022-08" db="EMBL/GenBank/DDBJ databases">
        <title>The genomic sequence of strain Paenibacillus sp. SCIV0701.</title>
        <authorList>
            <person name="Zhao H."/>
        </authorList>
    </citation>
    <scope>NUCLEOTIDE SEQUENCE</scope>
    <source>
        <strain evidence="11">SCIV0701</strain>
    </source>
</reference>
<evidence type="ECO:0000313" key="12">
    <source>
        <dbReference type="Proteomes" id="UP001141950"/>
    </source>
</evidence>
<evidence type="ECO:0000256" key="3">
    <source>
        <dbReference type="ARBA" id="ARBA00022475"/>
    </source>
</evidence>
<evidence type="ECO:0000256" key="7">
    <source>
        <dbReference type="PROSITE-ProRule" id="PRU00473"/>
    </source>
</evidence>
<feature type="transmembrane region" description="Helical" evidence="9">
    <location>
        <begin position="20"/>
        <end position="39"/>
    </location>
</feature>
<dbReference type="CDD" id="cd07185">
    <property type="entry name" value="OmpA_C-like"/>
    <property type="match status" value="1"/>
</dbReference>
<accession>A0A9X2SBN5</accession>
<dbReference type="Proteomes" id="UP001141950">
    <property type="component" value="Unassembled WGS sequence"/>
</dbReference>
<evidence type="ECO:0000256" key="5">
    <source>
        <dbReference type="ARBA" id="ARBA00022989"/>
    </source>
</evidence>
<dbReference type="InterPro" id="IPR036737">
    <property type="entry name" value="OmpA-like_sf"/>
</dbReference>
<keyword evidence="12" id="KW-1185">Reference proteome</keyword>
<evidence type="ECO:0000256" key="9">
    <source>
        <dbReference type="SAM" id="Phobius"/>
    </source>
</evidence>
<organism evidence="11 12">
    <name type="scientific">Paenibacillus soyae</name>
    <dbReference type="NCBI Taxonomy" id="2969249"/>
    <lineage>
        <taxon>Bacteria</taxon>
        <taxon>Bacillati</taxon>
        <taxon>Bacillota</taxon>
        <taxon>Bacilli</taxon>
        <taxon>Bacillales</taxon>
        <taxon>Paenibacillaceae</taxon>
        <taxon>Paenibacillus</taxon>
    </lineage>
</organism>
<feature type="domain" description="OmpA-like" evidence="10">
    <location>
        <begin position="150"/>
        <end position="272"/>
    </location>
</feature>
<dbReference type="SUPFAM" id="SSF103088">
    <property type="entry name" value="OmpA-like"/>
    <property type="match status" value="1"/>
</dbReference>
<keyword evidence="3" id="KW-1003">Cell membrane</keyword>
<evidence type="ECO:0000256" key="1">
    <source>
        <dbReference type="ARBA" id="ARBA00004162"/>
    </source>
</evidence>
<dbReference type="Pfam" id="PF13677">
    <property type="entry name" value="MotB_plug"/>
    <property type="match status" value="1"/>
</dbReference>
<dbReference type="PANTHER" id="PTHR30329:SF21">
    <property type="entry name" value="LIPOPROTEIN YIAD-RELATED"/>
    <property type="match status" value="1"/>
</dbReference>
<evidence type="ECO:0000259" key="10">
    <source>
        <dbReference type="PROSITE" id="PS51123"/>
    </source>
</evidence>
<dbReference type="InterPro" id="IPR050330">
    <property type="entry name" value="Bact_OuterMem_StrucFunc"/>
</dbReference>
<sequence length="285" mass="32003">MSKKHKHDDHEEHVDESWLIPYADLLTLLLALFIVLYAMNSVDVKKFEQMSQAFSVAFNNSGAGILDFPSAVETGQDPKKNDQNADDKNNTDANKQPDANVNKDATSEEDASMEELIKREQAELEDLKKKIDDYIDKEGLTSDLETKLNMSQLLITISDNALFSPGQATVKQESEALASAISKMLQEYPTYKVIVAGHTDNTPVGRSEFRSNWDLSSMRAIRFLDIMLENKSLDPTRFSAVGYGEYHPLVENTTAANKAKNRRVEVSILHSYVDSTNPQQLQVKQ</sequence>
<dbReference type="PROSITE" id="PS51123">
    <property type="entry name" value="OMPA_2"/>
    <property type="match status" value="1"/>
</dbReference>
<dbReference type="InterPro" id="IPR006665">
    <property type="entry name" value="OmpA-like"/>
</dbReference>
<feature type="region of interest" description="Disordered" evidence="8">
    <location>
        <begin position="69"/>
        <end position="113"/>
    </location>
</feature>
<comment type="similarity">
    <text evidence="2">Belongs to the MotB family.</text>
</comment>
<evidence type="ECO:0000256" key="4">
    <source>
        <dbReference type="ARBA" id="ARBA00022692"/>
    </source>
</evidence>
<gene>
    <name evidence="11" type="ORF">NQZ67_28600</name>
</gene>
<name>A0A9X2SBN5_9BACL</name>
<evidence type="ECO:0000256" key="8">
    <source>
        <dbReference type="SAM" id="MobiDB-lite"/>
    </source>
</evidence>
<dbReference type="Gene3D" id="3.30.1330.60">
    <property type="entry name" value="OmpA-like domain"/>
    <property type="match status" value="1"/>
</dbReference>
<protein>
    <submittedName>
        <fullName evidence="11">OmpA family protein</fullName>
    </submittedName>
</protein>
<dbReference type="EMBL" id="JANIPJ010000035">
    <property type="protein sequence ID" value="MCR2807844.1"/>
    <property type="molecule type" value="Genomic_DNA"/>
</dbReference>
<dbReference type="InterPro" id="IPR025713">
    <property type="entry name" value="MotB-like_N_dom"/>
</dbReference>
<dbReference type="RefSeq" id="WP_257452708.1">
    <property type="nucleotide sequence ID" value="NZ_JANIPJ010000035.1"/>
</dbReference>
<comment type="subcellular location">
    <subcellularLocation>
        <location evidence="1">Cell membrane</location>
        <topology evidence="1">Single-pass membrane protein</topology>
    </subcellularLocation>
</comment>
<keyword evidence="4 9" id="KW-0812">Transmembrane</keyword>
<dbReference type="PANTHER" id="PTHR30329">
    <property type="entry name" value="STATOR ELEMENT OF FLAGELLAR MOTOR COMPLEX"/>
    <property type="match status" value="1"/>
</dbReference>
<dbReference type="AlphaFoldDB" id="A0A9X2SBN5"/>
<proteinExistence type="inferred from homology"/>
<dbReference type="Pfam" id="PF00691">
    <property type="entry name" value="OmpA"/>
    <property type="match status" value="1"/>
</dbReference>
<feature type="compositionally biased region" description="Basic and acidic residues" evidence="8">
    <location>
        <begin position="76"/>
        <end position="90"/>
    </location>
</feature>